<reference evidence="2 3" key="1">
    <citation type="submission" date="2024-02" db="EMBL/GenBank/DDBJ databases">
        <title>Chromosome-scale genome assembly of the rough periwinkle Littorina saxatilis.</title>
        <authorList>
            <person name="De Jode A."/>
            <person name="Faria R."/>
            <person name="Formenti G."/>
            <person name="Sims Y."/>
            <person name="Smith T.P."/>
            <person name="Tracey A."/>
            <person name="Wood J.M.D."/>
            <person name="Zagrodzka Z.B."/>
            <person name="Johannesson K."/>
            <person name="Butlin R.K."/>
            <person name="Leder E.H."/>
        </authorList>
    </citation>
    <scope>NUCLEOTIDE SEQUENCE [LARGE SCALE GENOMIC DNA]</scope>
    <source>
        <strain evidence="2">Snail1</strain>
        <tissue evidence="2">Muscle</tissue>
    </source>
</reference>
<feature type="compositionally biased region" description="Pro residues" evidence="1">
    <location>
        <begin position="107"/>
        <end position="116"/>
    </location>
</feature>
<dbReference type="AlphaFoldDB" id="A0AAN9BHG8"/>
<keyword evidence="3" id="KW-1185">Reference proteome</keyword>
<feature type="compositionally biased region" description="Low complexity" evidence="1">
    <location>
        <begin position="86"/>
        <end position="105"/>
    </location>
</feature>
<dbReference type="EMBL" id="JBAMIC010000008">
    <property type="protein sequence ID" value="KAK7104949.1"/>
    <property type="molecule type" value="Genomic_DNA"/>
</dbReference>
<name>A0AAN9BHG8_9CAEN</name>
<comment type="caution">
    <text evidence="2">The sequence shown here is derived from an EMBL/GenBank/DDBJ whole genome shotgun (WGS) entry which is preliminary data.</text>
</comment>
<protein>
    <submittedName>
        <fullName evidence="2">Uncharacterized protein</fullName>
    </submittedName>
</protein>
<dbReference type="Proteomes" id="UP001374579">
    <property type="component" value="Unassembled WGS sequence"/>
</dbReference>
<gene>
    <name evidence="2" type="ORF">V1264_019585</name>
</gene>
<evidence type="ECO:0000313" key="2">
    <source>
        <dbReference type="EMBL" id="KAK7104949.1"/>
    </source>
</evidence>
<sequence>MDSELKKTSMRANSLEKKRFEMMLAAFDSAKRNVAVDMKKSQLEFKRRLKRYKDRQREIIRNRSDPDASSMEEFILKHLRRRGQMSRSPSRPLTTSPSRLSSHPHSTPRPPTPPRPHASVSFSSDSNTTNNSNNSTHGTNTSNTSTHDTNTSNSSDNCQRTARTRALTSTAASSALEEDEEDVVILSHCRRSKVDLRPCTAWSAVRQSSEWFKNKATNPGGPRLNAGNVKLLQLRGGRLGTPARQVRYLNDEEIEERGTFYRFLLDGYRHMEHNRLQSLGHRVNQFCGKTAGADSSNSGDTSCPPLVKVGVVSLPPGVPPIIQQAMRVKVSLLNSPVGVHRAEMR</sequence>
<evidence type="ECO:0000313" key="3">
    <source>
        <dbReference type="Proteomes" id="UP001374579"/>
    </source>
</evidence>
<feature type="region of interest" description="Disordered" evidence="1">
    <location>
        <begin position="79"/>
        <end position="181"/>
    </location>
</feature>
<organism evidence="2 3">
    <name type="scientific">Littorina saxatilis</name>
    <dbReference type="NCBI Taxonomy" id="31220"/>
    <lineage>
        <taxon>Eukaryota</taxon>
        <taxon>Metazoa</taxon>
        <taxon>Spiralia</taxon>
        <taxon>Lophotrochozoa</taxon>
        <taxon>Mollusca</taxon>
        <taxon>Gastropoda</taxon>
        <taxon>Caenogastropoda</taxon>
        <taxon>Littorinimorpha</taxon>
        <taxon>Littorinoidea</taxon>
        <taxon>Littorinidae</taxon>
        <taxon>Littorina</taxon>
    </lineage>
</organism>
<evidence type="ECO:0000256" key="1">
    <source>
        <dbReference type="SAM" id="MobiDB-lite"/>
    </source>
</evidence>
<proteinExistence type="predicted"/>
<feature type="compositionally biased region" description="Low complexity" evidence="1">
    <location>
        <begin position="123"/>
        <end position="175"/>
    </location>
</feature>
<accession>A0AAN9BHG8</accession>